<dbReference type="Gene3D" id="2.60.40.3210">
    <property type="entry name" value="Zona pellucida, ZP-N domain"/>
    <property type="match status" value="1"/>
</dbReference>
<proteinExistence type="inferred from homology"/>
<dbReference type="InterPro" id="IPR033222">
    <property type="entry name" value="PLAC1_fam"/>
</dbReference>
<dbReference type="GeneTree" id="ENSGT00530000064049"/>
<evidence type="ECO:0000256" key="1">
    <source>
        <dbReference type="ARBA" id="ARBA00004613"/>
    </source>
</evidence>
<evidence type="ECO:0000313" key="7">
    <source>
        <dbReference type="Proteomes" id="UP000694381"/>
    </source>
</evidence>
<dbReference type="OMA" id="IWTCAED"/>
<gene>
    <name evidence="6" type="primary">LOC103741279</name>
</gene>
<accession>A0A8C6RK86</accession>
<keyword evidence="7" id="KW-1185">Reference proteome</keyword>
<dbReference type="PANTHER" id="PTHR14380:SF3">
    <property type="entry name" value="OOCYTE-SECRETED PROTEIN 1"/>
    <property type="match status" value="1"/>
</dbReference>
<sequence length="202" mass="23445">MKTFLGLWGLSLLSFTWTHIDDWSAYQLQCTNHWFYLRIRATLFPYIHMDPDEVFLGADCPVTQVWPNDYYDFTYRTYSCGIVNKVIHDVTLLQTKIKYISKNSTLRAEMHLSCVLHSRYPLICEAECRGNFTGNPPEWTVDMTTQRTRCNEAAPSVQPNLSTSTEDHQLSKEFQASRTFGTAEASSFMDYQLPVLCHSRMQ</sequence>
<protein>
    <submittedName>
        <fullName evidence="6">Oocyte secreted protein 1</fullName>
    </submittedName>
</protein>
<keyword evidence="4 5" id="KW-0732">Signal</keyword>
<dbReference type="Proteomes" id="UP000694381">
    <property type="component" value="Unassembled WGS sequence"/>
</dbReference>
<evidence type="ECO:0000256" key="5">
    <source>
        <dbReference type="SAM" id="SignalP"/>
    </source>
</evidence>
<comment type="subcellular location">
    <subcellularLocation>
        <location evidence="1">Secreted</location>
    </subcellularLocation>
</comment>
<feature type="chain" id="PRO_5034290530" evidence="5">
    <location>
        <begin position="19"/>
        <end position="202"/>
    </location>
</feature>
<feature type="signal peptide" evidence="5">
    <location>
        <begin position="1"/>
        <end position="18"/>
    </location>
</feature>
<evidence type="ECO:0000256" key="2">
    <source>
        <dbReference type="ARBA" id="ARBA00010071"/>
    </source>
</evidence>
<dbReference type="GO" id="GO:0001824">
    <property type="term" value="P:blastocyst development"/>
    <property type="evidence" value="ECO:0007669"/>
    <property type="project" value="Ensembl"/>
</dbReference>
<evidence type="ECO:0000256" key="3">
    <source>
        <dbReference type="ARBA" id="ARBA00022525"/>
    </source>
</evidence>
<dbReference type="AlphaFoldDB" id="A0A8C6RK86"/>
<evidence type="ECO:0000313" key="6">
    <source>
        <dbReference type="Ensembl" id="ENSNGAP00000020271.1"/>
    </source>
</evidence>
<organism evidence="6 7">
    <name type="scientific">Nannospalax galili</name>
    <name type="common">Northern Israeli blind subterranean mole rat</name>
    <name type="synonym">Spalax galili</name>
    <dbReference type="NCBI Taxonomy" id="1026970"/>
    <lineage>
        <taxon>Eukaryota</taxon>
        <taxon>Metazoa</taxon>
        <taxon>Chordata</taxon>
        <taxon>Craniata</taxon>
        <taxon>Vertebrata</taxon>
        <taxon>Euteleostomi</taxon>
        <taxon>Mammalia</taxon>
        <taxon>Eutheria</taxon>
        <taxon>Euarchontoglires</taxon>
        <taxon>Glires</taxon>
        <taxon>Rodentia</taxon>
        <taxon>Myomorpha</taxon>
        <taxon>Muroidea</taxon>
        <taxon>Spalacidae</taxon>
        <taxon>Spalacinae</taxon>
        <taxon>Nannospalax</taxon>
    </lineage>
</organism>
<dbReference type="Ensembl" id="ENSNGAT00000025940.1">
    <property type="protein sequence ID" value="ENSNGAP00000020271.1"/>
    <property type="gene ID" value="ENSNGAG00000019827.1"/>
</dbReference>
<reference evidence="6" key="2">
    <citation type="submission" date="2025-09" db="UniProtKB">
        <authorList>
            <consortium name="Ensembl"/>
        </authorList>
    </citation>
    <scope>IDENTIFICATION</scope>
</reference>
<comment type="similarity">
    <text evidence="2">Belongs to the PLAC1 family.</text>
</comment>
<dbReference type="PANTHER" id="PTHR14380">
    <property type="entry name" value="PLACENTA-SPECIFIC PROTEIN 1"/>
    <property type="match status" value="1"/>
</dbReference>
<dbReference type="GO" id="GO:0005576">
    <property type="term" value="C:extracellular region"/>
    <property type="evidence" value="ECO:0007669"/>
    <property type="project" value="UniProtKB-SubCell"/>
</dbReference>
<keyword evidence="3" id="KW-0964">Secreted</keyword>
<reference evidence="6" key="1">
    <citation type="submission" date="2025-08" db="UniProtKB">
        <authorList>
            <consortium name="Ensembl"/>
        </authorList>
    </citation>
    <scope>IDENTIFICATION</scope>
</reference>
<name>A0A8C6RK86_NANGA</name>
<evidence type="ECO:0000256" key="4">
    <source>
        <dbReference type="ARBA" id="ARBA00022729"/>
    </source>
</evidence>